<evidence type="ECO:0000313" key="1">
    <source>
        <dbReference type="EMBL" id="GGZ63093.1"/>
    </source>
</evidence>
<name>A0A5P2UHJ3_9ACTN</name>
<evidence type="ECO:0000313" key="3">
    <source>
        <dbReference type="Proteomes" id="UP000326831"/>
    </source>
</evidence>
<accession>A0A5P2UHJ3</accession>
<keyword evidence="3" id="KW-1185">Reference proteome</keyword>
<evidence type="ECO:0000313" key="2">
    <source>
        <dbReference type="EMBL" id="QEU77889.1"/>
    </source>
</evidence>
<proteinExistence type="predicted"/>
<protein>
    <submittedName>
        <fullName evidence="2">Uncharacterized protein</fullName>
    </submittedName>
</protein>
<sequence length="129" mass="14402">MTDGAALFVRFQGTERDPRGRFPGVFALANRLARSGRLDAAQYRFWRAGNDWYDAHVTDPSQVDPRVYDPDVHPGATAWFKTTSAEPVARVTGYLELLASHGVPCRRVESPSPGRVVYEDADQIVVVPW</sequence>
<dbReference type="Proteomes" id="UP000634660">
    <property type="component" value="Unassembled WGS sequence"/>
</dbReference>
<dbReference type="AlphaFoldDB" id="A0A5P2UHJ3"/>
<organism evidence="2 3">
    <name type="scientific">Streptomyces subrutilus</name>
    <dbReference type="NCBI Taxonomy" id="36818"/>
    <lineage>
        <taxon>Bacteria</taxon>
        <taxon>Bacillati</taxon>
        <taxon>Actinomycetota</taxon>
        <taxon>Actinomycetes</taxon>
        <taxon>Kitasatosporales</taxon>
        <taxon>Streptomycetaceae</taxon>
        <taxon>Streptomyces</taxon>
    </lineage>
</organism>
<reference evidence="1" key="3">
    <citation type="submission" date="2020-09" db="EMBL/GenBank/DDBJ databases">
        <authorList>
            <person name="Sun Q."/>
            <person name="Ohkuma M."/>
        </authorList>
    </citation>
    <scope>NUCLEOTIDE SEQUENCE</scope>
    <source>
        <strain evidence="1">JCM 4834</strain>
    </source>
</reference>
<dbReference type="EMBL" id="CP023701">
    <property type="protein sequence ID" value="QEU77889.1"/>
    <property type="molecule type" value="Genomic_DNA"/>
</dbReference>
<gene>
    <name evidence="2" type="ORF">CP968_05990</name>
    <name evidence="1" type="ORF">GCM10010371_23250</name>
</gene>
<dbReference type="EMBL" id="BMVX01000007">
    <property type="protein sequence ID" value="GGZ63093.1"/>
    <property type="molecule type" value="Genomic_DNA"/>
</dbReference>
<dbReference type="RefSeq" id="WP_150516991.1">
    <property type="nucleotide sequence ID" value="NZ_BMVX01000007.1"/>
</dbReference>
<dbReference type="OrthoDB" id="4546670at2"/>
<dbReference type="Proteomes" id="UP000326831">
    <property type="component" value="Chromosome"/>
</dbReference>
<reference evidence="2 3" key="2">
    <citation type="submission" date="2017-09" db="EMBL/GenBank/DDBJ databases">
        <authorList>
            <person name="Lee N."/>
            <person name="Cho B.-K."/>
        </authorList>
    </citation>
    <scope>NUCLEOTIDE SEQUENCE [LARGE SCALE GENOMIC DNA]</scope>
    <source>
        <strain evidence="2 3">ATCC 27467</strain>
    </source>
</reference>
<dbReference type="KEGG" id="ssub:CP968_05990"/>
<reference evidence="1" key="1">
    <citation type="journal article" date="2014" name="Int. J. Syst. Evol. Microbiol.">
        <title>Complete genome sequence of Corynebacterium casei LMG S-19264T (=DSM 44701T), isolated from a smear-ripened cheese.</title>
        <authorList>
            <consortium name="US DOE Joint Genome Institute (JGI-PGF)"/>
            <person name="Walter F."/>
            <person name="Albersmeier A."/>
            <person name="Kalinowski J."/>
            <person name="Ruckert C."/>
        </authorList>
    </citation>
    <scope>NUCLEOTIDE SEQUENCE</scope>
    <source>
        <strain evidence="1">JCM 4834</strain>
    </source>
</reference>